<keyword evidence="1" id="KW-0378">Hydrolase</keyword>
<dbReference type="PANTHER" id="PTHR47478">
    <property type="match status" value="1"/>
</dbReference>
<accession>A0ABN0B2Q5</accession>
<dbReference type="GO" id="GO:0016787">
    <property type="term" value="F:hydrolase activity"/>
    <property type="evidence" value="ECO:0007669"/>
    <property type="project" value="UniProtKB-KW"/>
</dbReference>
<dbReference type="Pfam" id="PF13242">
    <property type="entry name" value="Hydrolase_like"/>
    <property type="match status" value="1"/>
</dbReference>
<sequence length="53" mass="5798">MIGDSLSADIQGGNNAGIDTIWYNPHHLENKTLAHPTYEVDSYQALLNCLGIL</sequence>
<name>A0ABN0B2Q5_9STRE</name>
<reference evidence="1" key="1">
    <citation type="submission" date="2010-09" db="EMBL/GenBank/DDBJ databases">
        <authorList>
            <person name="Daugherty S.C."/>
            <person name="Kilian M."/>
            <person name="Tettelin H."/>
        </authorList>
    </citation>
    <scope>NUCLEOTIDE SEQUENCE [LARGE SCALE GENOMIC DNA]</scope>
    <source>
        <strain evidence="1">SK1302</strain>
    </source>
</reference>
<dbReference type="InterPro" id="IPR023214">
    <property type="entry name" value="HAD_sf"/>
</dbReference>
<comment type="caution">
    <text evidence="1">The sequence shown here is derived from an EMBL/GenBank/DDBJ whole genome shotgun (WGS) entry which is preliminary data.</text>
</comment>
<dbReference type="SUPFAM" id="SSF56784">
    <property type="entry name" value="HAD-like"/>
    <property type="match status" value="1"/>
</dbReference>
<dbReference type="EMBL" id="AEDY01000123">
    <property type="protein sequence ID" value="EFO53474.1"/>
    <property type="molecule type" value="Genomic_DNA"/>
</dbReference>
<dbReference type="PANTHER" id="PTHR47478:SF1">
    <property type="entry name" value="PYRIMIDINE 5'-NUCLEOTIDASE YJJG"/>
    <property type="match status" value="1"/>
</dbReference>
<dbReference type="Gene3D" id="3.40.50.1000">
    <property type="entry name" value="HAD superfamily/HAD-like"/>
    <property type="match status" value="1"/>
</dbReference>
<dbReference type="InterPro" id="IPR036412">
    <property type="entry name" value="HAD-like_sf"/>
</dbReference>
<gene>
    <name evidence="1" type="ORF">SIN_1829</name>
</gene>
<proteinExistence type="predicted"/>
<protein>
    <submittedName>
        <fullName evidence="1">Hydrolase, HAD superfamily</fullName>
    </submittedName>
</protein>
<evidence type="ECO:0000313" key="1">
    <source>
        <dbReference type="EMBL" id="EFO53474.1"/>
    </source>
</evidence>
<dbReference type="InterPro" id="IPR052550">
    <property type="entry name" value="Pyrimidine_5'-ntase_YjjG"/>
</dbReference>
<organism evidence="1">
    <name type="scientific">Streptococcus infantis SK1302</name>
    <dbReference type="NCBI Taxonomy" id="871237"/>
    <lineage>
        <taxon>Bacteria</taxon>
        <taxon>Bacillati</taxon>
        <taxon>Bacillota</taxon>
        <taxon>Bacilli</taxon>
        <taxon>Lactobacillales</taxon>
        <taxon>Streptococcaceae</taxon>
        <taxon>Streptococcus</taxon>
    </lineage>
</organism>